<dbReference type="EnsemblMetazoa" id="LLOJ007396-RA">
    <property type="protein sequence ID" value="LLOJ007396-PA"/>
    <property type="gene ID" value="LLOJ007396"/>
</dbReference>
<dbReference type="SMART" id="SM00595">
    <property type="entry name" value="MADF"/>
    <property type="match status" value="1"/>
</dbReference>
<evidence type="ECO:0000313" key="2">
    <source>
        <dbReference type="EMBL" id="MBC1169243.1"/>
    </source>
</evidence>
<proteinExistence type="predicted"/>
<dbReference type="AlphaFoldDB" id="A0A1B0CR98"/>
<sequence>MRSVRNENPDDKFVCLLKANSCLWDPNHKDYKNTAVRQRAWKYVAERASWSVPKCRNKYKELRDRYRNEIRGKRAVNGGQSVAKQLDFLRKSFKNLPIVSTTTASKDLNVHVNSSVRSLRSTPCIQQSDQTVVDPLFLDMDQLSNASLKIEDFPSDLASLRILDPTEVFVNGSKEVPEKSDEFDEMPLVCPLRTKGARKETDEARIPEVVPQSSQQSYQPSGFALAIDEKLKLLPPRERNLLEKKIFVLVADEVDKIFQ</sequence>
<accession>A0A1B0CR98</accession>
<dbReference type="EMBL" id="GITU01000540">
    <property type="protein sequence ID" value="MBC1169243.1"/>
    <property type="molecule type" value="Transcribed_RNA"/>
</dbReference>
<dbReference type="PROSITE" id="PS51029">
    <property type="entry name" value="MADF"/>
    <property type="match status" value="1"/>
</dbReference>
<name>A0A1B0CR98_LUTLO</name>
<keyword evidence="4" id="KW-1185">Reference proteome</keyword>
<reference evidence="3" key="3">
    <citation type="submission" date="2020-05" db="UniProtKB">
        <authorList>
            <consortium name="EnsemblMetazoa"/>
        </authorList>
    </citation>
    <scope>IDENTIFICATION</scope>
    <source>
        <strain evidence="3">Jacobina</strain>
    </source>
</reference>
<dbReference type="Pfam" id="PF10545">
    <property type="entry name" value="MADF_DNA_bdg"/>
    <property type="match status" value="1"/>
</dbReference>
<dbReference type="VEuPathDB" id="VectorBase:LLOJ007396"/>
<dbReference type="EMBL" id="AJWK01024496">
    <property type="status" value="NOT_ANNOTATED_CDS"/>
    <property type="molecule type" value="Genomic_DNA"/>
</dbReference>
<reference evidence="4" key="1">
    <citation type="submission" date="2012-05" db="EMBL/GenBank/DDBJ databases">
        <title>Whole Genome Assembly of Lutzomyia longipalpis.</title>
        <authorList>
            <person name="Richards S."/>
            <person name="Qu C."/>
            <person name="Dillon R."/>
            <person name="Worley K."/>
            <person name="Scherer S."/>
            <person name="Batterton M."/>
            <person name="Taylor A."/>
            <person name="Hawes A."/>
            <person name="Hernandez B."/>
            <person name="Kovar C."/>
            <person name="Mandapat C."/>
            <person name="Pham C."/>
            <person name="Qu C."/>
            <person name="Jing C."/>
            <person name="Bess C."/>
            <person name="Bandaranaike D."/>
            <person name="Ngo D."/>
            <person name="Ongeri F."/>
            <person name="Arias F."/>
            <person name="Lara F."/>
            <person name="Weissenberger G."/>
            <person name="Kamau G."/>
            <person name="Han H."/>
            <person name="Shen H."/>
            <person name="Dinh H."/>
            <person name="Khalil I."/>
            <person name="Jones J."/>
            <person name="Shafer J."/>
            <person name="Jayaseelan J."/>
            <person name="Quiroz J."/>
            <person name="Blankenburg K."/>
            <person name="Nguyen L."/>
            <person name="Jackson L."/>
            <person name="Francisco L."/>
            <person name="Tang L.-Y."/>
            <person name="Pu L.-L."/>
            <person name="Perales L."/>
            <person name="Lorensuhewa L."/>
            <person name="Munidasa M."/>
            <person name="Coyle M."/>
            <person name="Taylor M."/>
            <person name="Puazo M."/>
            <person name="Firestine M."/>
            <person name="Scheel M."/>
            <person name="Javaid M."/>
            <person name="Wang M."/>
            <person name="Li M."/>
            <person name="Tabassum N."/>
            <person name="Saada N."/>
            <person name="Osuji N."/>
            <person name="Aqrawi P."/>
            <person name="Fu Q."/>
            <person name="Thornton R."/>
            <person name="Raj R."/>
            <person name="Goodspeed R."/>
            <person name="Mata R."/>
            <person name="Najjar R."/>
            <person name="Gubbala S."/>
            <person name="Lee S."/>
            <person name="Denson S."/>
            <person name="Patil S."/>
            <person name="Macmil S."/>
            <person name="Qi S."/>
            <person name="Matskevitch T."/>
            <person name="Palculict T."/>
            <person name="Mathew T."/>
            <person name="Vee V."/>
            <person name="Velamala V."/>
            <person name="Korchina V."/>
            <person name="Cai W."/>
            <person name="Liu W."/>
            <person name="Dai W."/>
            <person name="Zou X."/>
            <person name="Zhu Y."/>
            <person name="Zhang Y."/>
            <person name="Wu Y.-Q."/>
            <person name="Xin Y."/>
            <person name="Nazarath L."/>
            <person name="Kovar C."/>
            <person name="Han Y."/>
            <person name="Muzny D."/>
            <person name="Gibbs R."/>
        </authorList>
    </citation>
    <scope>NUCLEOTIDE SEQUENCE [LARGE SCALE GENOMIC DNA]</scope>
    <source>
        <strain evidence="4">Jacobina</strain>
    </source>
</reference>
<protein>
    <submittedName>
        <fullName evidence="2">Putative alcohol dehydrogenase transcription factor myb/sant-like protein</fullName>
    </submittedName>
</protein>
<evidence type="ECO:0000313" key="4">
    <source>
        <dbReference type="Proteomes" id="UP000092461"/>
    </source>
</evidence>
<reference evidence="2" key="2">
    <citation type="journal article" date="2020" name="BMC">
        <title>Leishmania infection induces a limited differential gene expression in the sand fly midgut.</title>
        <authorList>
            <person name="Coutinho-Abreu I.V."/>
            <person name="Serafim T.D."/>
            <person name="Meneses C."/>
            <person name="Kamhawi S."/>
            <person name="Oliveira F."/>
            <person name="Valenzuela J.G."/>
        </authorList>
    </citation>
    <scope>NUCLEOTIDE SEQUENCE</scope>
    <source>
        <strain evidence="2">Jacobina</strain>
        <tissue evidence="2">Midgut</tissue>
    </source>
</reference>
<dbReference type="InterPro" id="IPR039353">
    <property type="entry name" value="TF_Adf1"/>
</dbReference>
<dbReference type="Proteomes" id="UP000092461">
    <property type="component" value="Unassembled WGS sequence"/>
</dbReference>
<organism evidence="3 4">
    <name type="scientific">Lutzomyia longipalpis</name>
    <name type="common">Sand fly</name>
    <dbReference type="NCBI Taxonomy" id="7200"/>
    <lineage>
        <taxon>Eukaryota</taxon>
        <taxon>Metazoa</taxon>
        <taxon>Ecdysozoa</taxon>
        <taxon>Arthropoda</taxon>
        <taxon>Hexapoda</taxon>
        <taxon>Insecta</taxon>
        <taxon>Pterygota</taxon>
        <taxon>Neoptera</taxon>
        <taxon>Endopterygota</taxon>
        <taxon>Diptera</taxon>
        <taxon>Nematocera</taxon>
        <taxon>Psychodoidea</taxon>
        <taxon>Psychodidae</taxon>
        <taxon>Lutzomyia</taxon>
        <taxon>Lutzomyia</taxon>
    </lineage>
</organism>
<dbReference type="VEuPathDB" id="VectorBase:LLONM1_011318"/>
<feature type="domain" description="MADF" evidence="1">
    <location>
        <begin position="12"/>
        <end position="94"/>
    </location>
</feature>
<dbReference type="InterPro" id="IPR006578">
    <property type="entry name" value="MADF-dom"/>
</dbReference>
<evidence type="ECO:0000259" key="1">
    <source>
        <dbReference type="PROSITE" id="PS51029"/>
    </source>
</evidence>
<evidence type="ECO:0000313" key="3">
    <source>
        <dbReference type="EnsemblMetazoa" id="LLOJ007396-PA"/>
    </source>
</evidence>
<dbReference type="PANTHER" id="PTHR12243">
    <property type="entry name" value="MADF DOMAIN TRANSCRIPTION FACTOR"/>
    <property type="match status" value="1"/>
</dbReference>
<dbReference type="PANTHER" id="PTHR12243:SF67">
    <property type="entry name" value="COREPRESSOR OF PANGOLIN, ISOFORM A-RELATED"/>
    <property type="match status" value="1"/>
</dbReference>